<dbReference type="InterPro" id="IPR001792">
    <property type="entry name" value="Acylphosphatase-like_dom"/>
</dbReference>
<dbReference type="Proteomes" id="UP000030656">
    <property type="component" value="Unassembled WGS sequence"/>
</dbReference>
<evidence type="ECO:0000313" key="3">
    <source>
        <dbReference type="EMBL" id="ETW27318.1"/>
    </source>
</evidence>
<organism evidence="3 4">
    <name type="scientific">Plasmodium falciparum FCH/4</name>
    <dbReference type="NCBI Taxonomy" id="1036724"/>
    <lineage>
        <taxon>Eukaryota</taxon>
        <taxon>Sar</taxon>
        <taxon>Alveolata</taxon>
        <taxon>Apicomplexa</taxon>
        <taxon>Aconoidasida</taxon>
        <taxon>Haemosporida</taxon>
        <taxon>Plasmodiidae</taxon>
        <taxon>Plasmodium</taxon>
        <taxon>Plasmodium (Laverania)</taxon>
    </lineage>
</organism>
<dbReference type="EMBL" id="KI928069">
    <property type="protein sequence ID" value="ETW27318.1"/>
    <property type="molecule type" value="Genomic_DNA"/>
</dbReference>
<proteinExistence type="predicted"/>
<sequence length="218" mass="26506">MIPSPVSKKIRSRLNLSIHKKPHFLFRENLILDKKEKWQPKLKKGHPEFEKQFDILNRQVTGFRKYKAPPTRREEIKKEYDITNFHEVKSKFRFEIEGFFEDGGNVFCEELYRTVKRLYIVGWIKCRKRFATGHFQGDSYTISYMRHWFDMYSSDRNKIEKLKIFDENHGISNFDYYNITIVRDYRTPGKKKMHLIQELKFEDVYGTSEEIYLYSNKS</sequence>
<evidence type="ECO:0000259" key="2">
    <source>
        <dbReference type="PROSITE" id="PS51160"/>
    </source>
</evidence>
<evidence type="ECO:0000256" key="1">
    <source>
        <dbReference type="PROSITE-ProRule" id="PRU00520"/>
    </source>
</evidence>
<gene>
    <name evidence="3" type="ORF">PFFCH_05249</name>
</gene>
<evidence type="ECO:0000313" key="4">
    <source>
        <dbReference type="Proteomes" id="UP000030656"/>
    </source>
</evidence>
<feature type="domain" description="Acylphosphatase-like" evidence="2">
    <location>
        <begin position="91"/>
        <end position="181"/>
    </location>
</feature>
<name>A0A024VGB8_PLAFA</name>
<dbReference type="OrthoDB" id="406969at2759"/>
<reference evidence="3 4" key="1">
    <citation type="submission" date="2013-02" db="EMBL/GenBank/DDBJ databases">
        <title>The Genome Annotation of Plasmodium falciparum FCH/4.</title>
        <authorList>
            <consortium name="The Broad Institute Genome Sequencing Platform"/>
            <consortium name="The Broad Institute Genome Sequencing Center for Infectious Disease"/>
            <person name="Neafsey D."/>
            <person name="Hoffman S."/>
            <person name="Volkman S."/>
            <person name="Rosenthal P."/>
            <person name="Walker B."/>
            <person name="Young S.K."/>
            <person name="Zeng Q."/>
            <person name="Gargeya S."/>
            <person name="Fitzgerald M."/>
            <person name="Haas B."/>
            <person name="Abouelleil A."/>
            <person name="Allen A.W."/>
            <person name="Alvarado L."/>
            <person name="Arachchi H.M."/>
            <person name="Berlin A.M."/>
            <person name="Chapman S.B."/>
            <person name="Gainer-Dewar J."/>
            <person name="Goldberg J."/>
            <person name="Griggs A."/>
            <person name="Gujja S."/>
            <person name="Hansen M."/>
            <person name="Howarth C."/>
            <person name="Imamovic A."/>
            <person name="Ireland A."/>
            <person name="Larimer J."/>
            <person name="McCowan C."/>
            <person name="Murphy C."/>
            <person name="Pearson M."/>
            <person name="Poon T.W."/>
            <person name="Priest M."/>
            <person name="Roberts A."/>
            <person name="Saif S."/>
            <person name="Shea T."/>
            <person name="Sisk P."/>
            <person name="Sykes S."/>
            <person name="Wortman J."/>
            <person name="Nusbaum C."/>
            <person name="Birren B."/>
        </authorList>
    </citation>
    <scope>NUCLEOTIDE SEQUENCE [LARGE SCALE GENOMIC DNA]</scope>
    <source>
        <strain evidence="3 4">FCH/4</strain>
    </source>
</reference>
<accession>A0A024VGB8</accession>
<reference evidence="3 4" key="2">
    <citation type="submission" date="2013-02" db="EMBL/GenBank/DDBJ databases">
        <title>The Genome Sequence of Plasmodium falciparum FCH/4.</title>
        <authorList>
            <consortium name="The Broad Institute Genome Sequencing Platform"/>
            <consortium name="The Broad Institute Genome Sequencing Center for Infectious Disease"/>
            <person name="Neafsey D."/>
            <person name="Cheeseman I."/>
            <person name="Volkman S."/>
            <person name="Adams J."/>
            <person name="Walker B."/>
            <person name="Young S.K."/>
            <person name="Zeng Q."/>
            <person name="Gargeya S."/>
            <person name="Fitzgerald M."/>
            <person name="Haas B."/>
            <person name="Abouelleil A."/>
            <person name="Alvarado L."/>
            <person name="Arachchi H.M."/>
            <person name="Berlin A.M."/>
            <person name="Chapman S.B."/>
            <person name="Dewar J."/>
            <person name="Goldberg J."/>
            <person name="Griggs A."/>
            <person name="Gujja S."/>
            <person name="Hansen M."/>
            <person name="Howarth C."/>
            <person name="Imamovic A."/>
            <person name="Larimer J."/>
            <person name="McCowan C."/>
            <person name="Murphy C."/>
            <person name="Neiman D."/>
            <person name="Pearson M."/>
            <person name="Priest M."/>
            <person name="Roberts A."/>
            <person name="Saif S."/>
            <person name="Shea T."/>
            <person name="Sisk P."/>
            <person name="Sykes S."/>
            <person name="Wortman J."/>
            <person name="Nusbaum C."/>
            <person name="Birren B."/>
        </authorList>
    </citation>
    <scope>NUCLEOTIDE SEQUENCE [LARGE SCALE GENOMIC DNA]</scope>
    <source>
        <strain evidence="3 4">FCH/4</strain>
    </source>
</reference>
<comment type="caution">
    <text evidence="1">Lacks conserved residue(s) required for the propagation of feature annotation.</text>
</comment>
<dbReference type="PROSITE" id="PS51160">
    <property type="entry name" value="ACYLPHOSPHATASE_3"/>
    <property type="match status" value="1"/>
</dbReference>
<protein>
    <recommendedName>
        <fullName evidence="2">Acylphosphatase-like domain-containing protein</fullName>
    </recommendedName>
</protein>
<dbReference type="AlphaFoldDB" id="A0A024VGB8"/>